<dbReference type="InterPro" id="IPR012348">
    <property type="entry name" value="RNR-like"/>
</dbReference>
<dbReference type="Proteomes" id="UP000053024">
    <property type="component" value="Unassembled WGS sequence"/>
</dbReference>
<dbReference type="Pfam" id="PF00268">
    <property type="entry name" value="Ribonuc_red_sm"/>
    <property type="match status" value="1"/>
</dbReference>
<protein>
    <submittedName>
        <fullName evidence="2">Uncharacterized protein</fullName>
    </submittedName>
</protein>
<gene>
    <name evidence="2" type="ORF">AQJ66_32030</name>
</gene>
<dbReference type="EMBL" id="LMWX01000060">
    <property type="protein sequence ID" value="KUN77854.1"/>
    <property type="molecule type" value="Genomic_DNA"/>
</dbReference>
<dbReference type="InterPro" id="IPR009078">
    <property type="entry name" value="Ferritin-like_SF"/>
</dbReference>
<dbReference type="SUPFAM" id="SSF47240">
    <property type="entry name" value="Ferritin-like"/>
    <property type="match status" value="1"/>
</dbReference>
<reference evidence="2 3" key="1">
    <citation type="submission" date="2015-10" db="EMBL/GenBank/DDBJ databases">
        <title>Draft genome sequence of Streptomyces bungoensis DSM 41781, type strain for the species Streptomyces bungoensis.</title>
        <authorList>
            <person name="Ruckert C."/>
            <person name="Winkler A."/>
            <person name="Kalinowski J."/>
            <person name="Kampfer P."/>
            <person name="Glaeser S."/>
        </authorList>
    </citation>
    <scope>NUCLEOTIDE SEQUENCE [LARGE SCALE GENOMIC DNA]</scope>
    <source>
        <strain evidence="2 3">DSM 41781</strain>
    </source>
</reference>
<dbReference type="RefSeq" id="WP_061928957.1">
    <property type="nucleotide sequence ID" value="NZ_JBEYBH010000024.1"/>
</dbReference>
<dbReference type="Gene3D" id="1.10.620.20">
    <property type="entry name" value="Ribonucleotide Reductase, subunit A"/>
    <property type="match status" value="1"/>
</dbReference>
<organism evidence="2 3">
    <name type="scientific">Streptomyces bungoensis</name>
    <dbReference type="NCBI Taxonomy" id="285568"/>
    <lineage>
        <taxon>Bacteria</taxon>
        <taxon>Bacillati</taxon>
        <taxon>Actinomycetota</taxon>
        <taxon>Actinomycetes</taxon>
        <taxon>Kitasatosporales</taxon>
        <taxon>Streptomycetaceae</taxon>
        <taxon>Streptomyces</taxon>
    </lineage>
</organism>
<evidence type="ECO:0000256" key="1">
    <source>
        <dbReference type="ARBA" id="ARBA00001962"/>
    </source>
</evidence>
<dbReference type="GO" id="GO:0009263">
    <property type="term" value="P:deoxyribonucleotide biosynthetic process"/>
    <property type="evidence" value="ECO:0007669"/>
    <property type="project" value="InterPro"/>
</dbReference>
<accession>A0A101SQ00</accession>
<dbReference type="GO" id="GO:0016491">
    <property type="term" value="F:oxidoreductase activity"/>
    <property type="evidence" value="ECO:0007669"/>
    <property type="project" value="InterPro"/>
</dbReference>
<comment type="cofactor">
    <cofactor evidence="1">
        <name>Fe cation</name>
        <dbReference type="ChEBI" id="CHEBI:24875"/>
    </cofactor>
</comment>
<keyword evidence="3" id="KW-1185">Reference proteome</keyword>
<comment type="caution">
    <text evidence="2">The sequence shown here is derived from an EMBL/GenBank/DDBJ whole genome shotgun (WGS) entry which is preliminary data.</text>
</comment>
<name>A0A101SQ00_9ACTN</name>
<dbReference type="InterPro" id="IPR000358">
    <property type="entry name" value="RNR_small_fam"/>
</dbReference>
<dbReference type="OrthoDB" id="5500270at2"/>
<evidence type="ECO:0000313" key="3">
    <source>
        <dbReference type="Proteomes" id="UP000053024"/>
    </source>
</evidence>
<dbReference type="AlphaFoldDB" id="A0A101SQ00"/>
<sequence>MRWTTLLFDEAGLDELSRLDAEALLGGAGDTLERRFDPRDLYRRWERQQWRACDIDLERDRRHWHRLLGPGARDSLASFVTSFLVGEYTGLDLMSPILAGCPDEEYLLFLGTQAADEARHTVFVSRLAEELLGLTDSLRDQLIASWSTLGPANRAVHTLENTVLRELYDAPRDYERWLRAVTFFHLVTEGVLALHGQRGLVRGLQRIPLLPGMRAGFTAMTRDESRHVSFGLHALRRGEREGHSDAIREMIETGMPLAAVVGISPGGTPEHAAAAASSARDLLATIAVRLRQLDLPQDFAEHVLGRCRAAQDAALRAPVTATANG</sequence>
<evidence type="ECO:0000313" key="2">
    <source>
        <dbReference type="EMBL" id="KUN77854.1"/>
    </source>
</evidence>
<dbReference type="STRING" id="285568.AQJ66_32030"/>
<proteinExistence type="predicted"/>